<evidence type="ECO:0000313" key="2">
    <source>
        <dbReference type="EMBL" id="TCZ51906.1"/>
    </source>
</evidence>
<proteinExistence type="predicted"/>
<sequence>MSNLGNSVIAAQDDIRHTWERAAWGQATTTNNAAPPWVGGARPEAPGTPEGAAPEVKASDLYGPSEPSQAERQMTAEAYEHAKGAPGIRAEIEAEHTHAHAALYESIWGKGGRAADAPGVDGPSPQTPAAPTAGDDRTPGY</sequence>
<dbReference type="Proteomes" id="UP000295023">
    <property type="component" value="Unassembled WGS sequence"/>
</dbReference>
<evidence type="ECO:0000313" key="3">
    <source>
        <dbReference type="Proteomes" id="UP000295023"/>
    </source>
</evidence>
<organism evidence="2 3">
    <name type="scientific">Roseicella aquatilis</name>
    <dbReference type="NCBI Taxonomy" id="2527868"/>
    <lineage>
        <taxon>Bacteria</taxon>
        <taxon>Pseudomonadati</taxon>
        <taxon>Pseudomonadota</taxon>
        <taxon>Alphaproteobacteria</taxon>
        <taxon>Acetobacterales</taxon>
        <taxon>Roseomonadaceae</taxon>
        <taxon>Roseicella</taxon>
    </lineage>
</organism>
<keyword evidence="3" id="KW-1185">Reference proteome</keyword>
<evidence type="ECO:0000256" key="1">
    <source>
        <dbReference type="SAM" id="MobiDB-lite"/>
    </source>
</evidence>
<feature type="region of interest" description="Disordered" evidence="1">
    <location>
        <begin position="25"/>
        <end position="73"/>
    </location>
</feature>
<reference evidence="2 3" key="1">
    <citation type="submission" date="2019-03" db="EMBL/GenBank/DDBJ databases">
        <title>Paracraurococcus aquatilis NE82 genome sequence.</title>
        <authorList>
            <person name="Zhao Y."/>
            <person name="Du Z."/>
        </authorList>
    </citation>
    <scope>NUCLEOTIDE SEQUENCE [LARGE SCALE GENOMIC DNA]</scope>
    <source>
        <strain evidence="2 3">NE82</strain>
    </source>
</reference>
<name>A0A4V2WJE1_9PROT</name>
<gene>
    <name evidence="2" type="ORF">EXY23_26565</name>
</gene>
<comment type="caution">
    <text evidence="2">The sequence shown here is derived from an EMBL/GenBank/DDBJ whole genome shotgun (WGS) entry which is preliminary data.</text>
</comment>
<feature type="compositionally biased region" description="Low complexity" evidence="1">
    <location>
        <begin position="39"/>
        <end position="55"/>
    </location>
</feature>
<dbReference type="EMBL" id="SKBM01000052">
    <property type="protein sequence ID" value="TCZ51906.1"/>
    <property type="molecule type" value="Genomic_DNA"/>
</dbReference>
<dbReference type="RefSeq" id="WP_132297406.1">
    <property type="nucleotide sequence ID" value="NZ_SKBM01000052.1"/>
</dbReference>
<feature type="region of interest" description="Disordered" evidence="1">
    <location>
        <begin position="111"/>
        <end position="141"/>
    </location>
</feature>
<dbReference type="AlphaFoldDB" id="A0A4V2WJE1"/>
<accession>A0A4V2WJE1</accession>
<protein>
    <submittedName>
        <fullName evidence="2">Uncharacterized protein</fullName>
    </submittedName>
</protein>